<proteinExistence type="predicted"/>
<dbReference type="EMBL" id="BJZT01000007">
    <property type="protein sequence ID" value="GEO98486.1"/>
    <property type="molecule type" value="Genomic_DNA"/>
</dbReference>
<feature type="transmembrane region" description="Helical" evidence="1">
    <location>
        <begin position="363"/>
        <end position="381"/>
    </location>
</feature>
<feature type="transmembrane region" description="Helical" evidence="1">
    <location>
        <begin position="429"/>
        <end position="451"/>
    </location>
</feature>
<feature type="transmembrane region" description="Helical" evidence="1">
    <location>
        <begin position="89"/>
        <end position="109"/>
    </location>
</feature>
<keyword evidence="1" id="KW-0472">Membrane</keyword>
<feature type="transmembrane region" description="Helical" evidence="1">
    <location>
        <begin position="280"/>
        <end position="301"/>
    </location>
</feature>
<dbReference type="PANTHER" id="PTHR43044:SF2">
    <property type="entry name" value="POLYSULPHIDE REDUCTASE NRFD"/>
    <property type="match status" value="1"/>
</dbReference>
<feature type="transmembrane region" description="Helical" evidence="1">
    <location>
        <begin position="242"/>
        <end position="260"/>
    </location>
</feature>
<dbReference type="InterPro" id="IPR021776">
    <property type="entry name" value="ActD"/>
</dbReference>
<dbReference type="AlphaFoldDB" id="A0A512IL98"/>
<evidence type="ECO:0000313" key="3">
    <source>
        <dbReference type="Proteomes" id="UP000321258"/>
    </source>
</evidence>
<feature type="transmembrane region" description="Helical" evidence="1">
    <location>
        <begin position="322"/>
        <end position="343"/>
    </location>
</feature>
<dbReference type="PANTHER" id="PTHR43044">
    <property type="match status" value="1"/>
</dbReference>
<feature type="transmembrane region" description="Helical" evidence="1">
    <location>
        <begin position="546"/>
        <end position="569"/>
    </location>
</feature>
<name>A0A512IL98_9HYPH</name>
<keyword evidence="1" id="KW-0812">Transmembrane</keyword>
<evidence type="ECO:0008006" key="4">
    <source>
        <dbReference type="Google" id="ProtNLM"/>
    </source>
</evidence>
<comment type="caution">
    <text evidence="2">The sequence shown here is derived from an EMBL/GenBank/DDBJ whole genome shotgun (WGS) entry which is preliminary data.</text>
</comment>
<dbReference type="RefSeq" id="WP_238180188.1">
    <property type="nucleotide sequence ID" value="NZ_BJZT01000007.1"/>
</dbReference>
<protein>
    <recommendedName>
        <fullName evidence="4">DUF3341 domain-containing protein</fullName>
    </recommendedName>
</protein>
<organism evidence="2 3">
    <name type="scientific">Methylobacterium haplocladii</name>
    <dbReference type="NCBI Taxonomy" id="1176176"/>
    <lineage>
        <taxon>Bacteria</taxon>
        <taxon>Pseudomonadati</taxon>
        <taxon>Pseudomonadota</taxon>
        <taxon>Alphaproteobacteria</taxon>
        <taxon>Hyphomicrobiales</taxon>
        <taxon>Methylobacteriaceae</taxon>
        <taxon>Methylobacterium</taxon>
    </lineage>
</organism>
<keyword evidence="3" id="KW-1185">Reference proteome</keyword>
<dbReference type="Proteomes" id="UP000321258">
    <property type="component" value="Unassembled WGS sequence"/>
</dbReference>
<evidence type="ECO:0000256" key="1">
    <source>
        <dbReference type="SAM" id="Phobius"/>
    </source>
</evidence>
<gene>
    <name evidence="2" type="ORF">MHA02_08740</name>
</gene>
<feature type="transmembrane region" description="Helical" evidence="1">
    <location>
        <begin position="164"/>
        <end position="184"/>
    </location>
</feature>
<feature type="transmembrane region" description="Helical" evidence="1">
    <location>
        <begin position="48"/>
        <end position="69"/>
    </location>
</feature>
<feature type="transmembrane region" description="Helical" evidence="1">
    <location>
        <begin position="581"/>
        <end position="606"/>
    </location>
</feature>
<dbReference type="Pfam" id="PF11821">
    <property type="entry name" value="ActD"/>
    <property type="match status" value="1"/>
</dbReference>
<accession>A0A512IL98</accession>
<reference evidence="2 3" key="1">
    <citation type="submission" date="2019-07" db="EMBL/GenBank/DDBJ databases">
        <title>Whole genome shotgun sequence of Methylobacterium haplocladii NBRC 107714.</title>
        <authorList>
            <person name="Hosoyama A."/>
            <person name="Uohara A."/>
            <person name="Ohji S."/>
            <person name="Ichikawa N."/>
        </authorList>
    </citation>
    <scope>NUCLEOTIDE SEQUENCE [LARGE SCALE GENOMIC DNA]</scope>
    <source>
        <strain evidence="2 3">NBRC 107714</strain>
    </source>
</reference>
<keyword evidence="1" id="KW-1133">Transmembrane helix</keyword>
<evidence type="ECO:0000313" key="2">
    <source>
        <dbReference type="EMBL" id="GEO98486.1"/>
    </source>
</evidence>
<feature type="transmembrane region" description="Helical" evidence="1">
    <location>
        <begin position="121"/>
        <end position="144"/>
    </location>
</feature>
<feature type="transmembrane region" description="Helical" evidence="1">
    <location>
        <begin position="388"/>
        <end position="409"/>
    </location>
</feature>
<sequence length="669" mass="70193">MPHDDPANPTHDPKKLYGERIIAAGETVEGIGRTMTGIVLAPSAPPRWWIAFAGAAGLIGLFAVSLVHLGAGQAGTPVVSALAIASYDWWVGIAHGSLLVAAVLLLAGVEWRCAVIRIAETVALLGAIVAGFYALLPLGRPGWLDPALPWRGTVGVLPPFGSPAAWDATGLACCVVVCAGLWYVGLLPDLATLRDGVVEAARNRAGEPGAGRAPPRLRARFYSLVAVGWRGSAVQWQRWVEAYRAVALLGALLVIVLQGGASVELVGSAPPGRHDTLLPVTFLVGAVLSGVGVTAALVVAIRAAYGLGGLITRRHLDVLARMILVLGLASLYCHVTALLSTLLYGDAFAREIAARGFEGDLAWIYWTIVACGLLPVQVFWLPRARRSGLLIAVVGALVAIGAYADHVMVLVVSLQNESVPLPAEANAPGLGHVVTFAGSIGLFLALLLLVLRSLPIVSIAQTRQLAIAHNASEAAETAMPLIDPDRTDVPIRRIGAAFASEKALAAAVNALLGRDRTLRLDAFGPVPMPSVFEALRPSEHPIRRTALVSALAGGFGFLALCLAAALWLSPLGTSARLQASWPFFVLPSIAVALTTGTLAILVTLLVRSRLPQRSPPPFDGPGFPRSGPNRFRLTAEIRDGTDDAERVAQRLASLRGDGGRPLAIDRVPR</sequence>